<dbReference type="GO" id="GO:0006629">
    <property type="term" value="P:lipid metabolic process"/>
    <property type="evidence" value="ECO:0000318"/>
    <property type="project" value="GO_Central"/>
</dbReference>
<sequence>MAMKTELLRLLPLLLLLLPSPLRDYLWTDEAASCRVGQGQLQVYHPIILFPGISCPNLEARLTDAYTPSVPRCGALKGKGWFPLWNNTWDVLDHDYLPCLQEQMSPVYDPILNDFRNRPGVETRVPDFGSSYGFTSKGEVDGRNLFCMSKLIQELEAVGYRDRDTLFGAPYDLRHAPPSPGQPSQVYTDYFARVKDLVQHASEKNGNKPIILVGHSFGGKAALDFVNWTPFSWRKEFIKHMVLIAPTPPTGFVQVLMNLVSGPSAILIPTVTSLDLRPMWRTFASSLVSLPSTRVFAHEPLVVTKHTNYSAYDYRDLLMALGFGTNIIKWVLHMKQKVDAPLVPTTYLNGVGIQTINQAVYRDSNFDVEPEYVYGDGDDIINLVSLLTFVEEMRRQQHRSNIHFKFIKIAHTNHSHILIQERSLKRVMAEILEANCRRDIMS</sequence>
<dbReference type="RefSeq" id="XP_044353597.1">
    <property type="nucleotide sequence ID" value="XM_044497662.1"/>
</dbReference>
<keyword evidence="3" id="KW-1185">Reference proteome</keyword>
<protein>
    <submittedName>
        <fullName evidence="2">Uncharacterized protein</fullName>
    </submittedName>
</protein>
<dbReference type="EnsemblPlants" id="TraesCS1A02G034600.1">
    <property type="protein sequence ID" value="TraesCS1A02G034600.1"/>
    <property type="gene ID" value="TraesCS1A02G034600"/>
</dbReference>
<dbReference type="Gramene" id="TraesCS1A03G0079200.1">
    <property type="protein sequence ID" value="TraesCS1A03G0079200.1.CDS"/>
    <property type="gene ID" value="TraesCS1A03G0079200"/>
</dbReference>
<accession>A0A3B5XU49</accession>
<feature type="chain" id="PRO_5017422648" evidence="1">
    <location>
        <begin position="25"/>
        <end position="442"/>
    </location>
</feature>
<dbReference type="Proteomes" id="UP000019116">
    <property type="component" value="Chromosome 1A"/>
</dbReference>
<dbReference type="PANTHER" id="PTHR11440">
    <property type="entry name" value="LECITHIN-CHOLESTEROL ACYLTRANSFERASE-RELATED"/>
    <property type="match status" value="1"/>
</dbReference>
<dbReference type="OMA" id="GWHRVTA"/>
<dbReference type="Gramene" id="TraesCS1A02G034600.1">
    <property type="protein sequence ID" value="TraesCS1A02G034600.1"/>
    <property type="gene ID" value="TraesCS1A02G034600"/>
</dbReference>
<dbReference type="SUPFAM" id="SSF53474">
    <property type="entry name" value="alpha/beta-Hydrolases"/>
    <property type="match status" value="1"/>
</dbReference>
<gene>
    <name evidence="2" type="primary">LOC123074902</name>
</gene>
<reference evidence="2" key="1">
    <citation type="submission" date="2018-08" db="EMBL/GenBank/DDBJ databases">
        <authorList>
            <person name="Rossello M."/>
        </authorList>
    </citation>
    <scope>NUCLEOTIDE SEQUENCE [LARGE SCALE GENOMIC DNA]</scope>
    <source>
        <strain evidence="2">cv. Chinese Spring</strain>
    </source>
</reference>
<organism evidence="2">
    <name type="scientific">Triticum aestivum</name>
    <name type="common">Wheat</name>
    <dbReference type="NCBI Taxonomy" id="4565"/>
    <lineage>
        <taxon>Eukaryota</taxon>
        <taxon>Viridiplantae</taxon>
        <taxon>Streptophyta</taxon>
        <taxon>Embryophyta</taxon>
        <taxon>Tracheophyta</taxon>
        <taxon>Spermatophyta</taxon>
        <taxon>Magnoliopsida</taxon>
        <taxon>Liliopsida</taxon>
        <taxon>Poales</taxon>
        <taxon>Poaceae</taxon>
        <taxon>BOP clade</taxon>
        <taxon>Pooideae</taxon>
        <taxon>Triticodae</taxon>
        <taxon>Triticeae</taxon>
        <taxon>Triticinae</taxon>
        <taxon>Triticum</taxon>
    </lineage>
</organism>
<dbReference type="Pfam" id="PF02450">
    <property type="entry name" value="LCAT"/>
    <property type="match status" value="1"/>
</dbReference>
<dbReference type="STRING" id="4565.A0A3B5XU49"/>
<dbReference type="Gene3D" id="3.40.50.1820">
    <property type="entry name" value="alpha/beta hydrolase"/>
    <property type="match status" value="1"/>
</dbReference>
<evidence type="ECO:0000256" key="1">
    <source>
        <dbReference type="SAM" id="SignalP"/>
    </source>
</evidence>
<dbReference type="InterPro" id="IPR003386">
    <property type="entry name" value="LACT/PDAT_acylTrfase"/>
</dbReference>
<dbReference type="GeneID" id="123074902"/>
<feature type="signal peptide" evidence="1">
    <location>
        <begin position="1"/>
        <end position="24"/>
    </location>
</feature>
<dbReference type="GO" id="GO:0008374">
    <property type="term" value="F:O-acyltransferase activity"/>
    <property type="evidence" value="ECO:0007669"/>
    <property type="project" value="InterPro"/>
</dbReference>
<keyword evidence="1" id="KW-0732">Signal</keyword>
<evidence type="ECO:0000313" key="3">
    <source>
        <dbReference type="Proteomes" id="UP000019116"/>
    </source>
</evidence>
<dbReference type="AlphaFoldDB" id="A0A3B5XU49"/>
<dbReference type="InterPro" id="IPR029058">
    <property type="entry name" value="AB_hydrolase_fold"/>
</dbReference>
<dbReference type="OrthoDB" id="599078at2759"/>
<dbReference type="SMR" id="A0A3B5XU49"/>
<evidence type="ECO:0000313" key="2">
    <source>
        <dbReference type="EnsemblPlants" id="TraesCS1A02G034600.1"/>
    </source>
</evidence>
<proteinExistence type="predicted"/>
<dbReference type="KEGG" id="taes:123074902"/>
<name>A0A3B5XU49_WHEAT</name>
<reference evidence="2" key="2">
    <citation type="submission" date="2018-10" db="UniProtKB">
        <authorList>
            <consortium name="EnsemblPlants"/>
        </authorList>
    </citation>
    <scope>IDENTIFICATION</scope>
</reference>